<protein>
    <submittedName>
        <fullName evidence="1">Uncharacterized protein</fullName>
    </submittedName>
</protein>
<dbReference type="STRING" id="862517.HMPREF9225_1627"/>
<organism evidence="1 2">
    <name type="scientific">Peptoniphilus duerdenii ATCC BAA-1640</name>
    <dbReference type="NCBI Taxonomy" id="862517"/>
    <lineage>
        <taxon>Bacteria</taxon>
        <taxon>Bacillati</taxon>
        <taxon>Bacillota</taxon>
        <taxon>Tissierellia</taxon>
        <taxon>Tissierellales</taxon>
        <taxon>Peptoniphilaceae</taxon>
        <taxon>Peptoniphilus</taxon>
    </lineage>
</organism>
<proteinExistence type="predicted"/>
<dbReference type="AlphaFoldDB" id="E0NN88"/>
<keyword evidence="2" id="KW-1185">Reference proteome</keyword>
<accession>E0NN88</accession>
<sequence>MIEFLQKPVSEIQAIRELEASGDLKKQTEHLANVIESKAADSSELAVEMTMMVQQMAMDQAKAITELTTMMVSMGGMK</sequence>
<dbReference type="RefSeq" id="WP_008902402.1">
    <property type="nucleotide sequence ID" value="NZ_GL397071.1"/>
</dbReference>
<comment type="caution">
    <text evidence="1">The sequence shown here is derived from an EMBL/GenBank/DDBJ whole genome shotgun (WGS) entry which is preliminary data.</text>
</comment>
<gene>
    <name evidence="1" type="ORF">HMPREF9225_1627</name>
</gene>
<dbReference type="HOGENOM" id="CLU_2618920_0_0_9"/>
<dbReference type="Proteomes" id="UP000003280">
    <property type="component" value="Unassembled WGS sequence"/>
</dbReference>
<evidence type="ECO:0000313" key="2">
    <source>
        <dbReference type="Proteomes" id="UP000003280"/>
    </source>
</evidence>
<reference evidence="1 2" key="1">
    <citation type="submission" date="2010-07" db="EMBL/GenBank/DDBJ databases">
        <authorList>
            <person name="Muzny D."/>
            <person name="Qin X."/>
            <person name="Deng J."/>
            <person name="Jiang H."/>
            <person name="Liu Y."/>
            <person name="Qu J."/>
            <person name="Song X.-Z."/>
            <person name="Zhang L."/>
            <person name="Thornton R."/>
            <person name="Coyle M."/>
            <person name="Francisco L."/>
            <person name="Jackson L."/>
            <person name="Javaid M."/>
            <person name="Korchina V."/>
            <person name="Kovar C."/>
            <person name="Mata R."/>
            <person name="Mathew T."/>
            <person name="Ngo R."/>
            <person name="Nguyen L."/>
            <person name="Nguyen N."/>
            <person name="Okwuonu G."/>
            <person name="Ongeri F."/>
            <person name="Pham C."/>
            <person name="Simmons D."/>
            <person name="Wilczek-Boney K."/>
            <person name="Hale W."/>
            <person name="Jakkamsetti A."/>
            <person name="Pham P."/>
            <person name="Ruth R."/>
            <person name="San Lucas F."/>
            <person name="Warren J."/>
            <person name="Zhang J."/>
            <person name="Zhao Z."/>
            <person name="Zhou C."/>
            <person name="Zhu D."/>
            <person name="Lee S."/>
            <person name="Bess C."/>
            <person name="Blankenburg K."/>
            <person name="Forbes L."/>
            <person name="Fu Q."/>
            <person name="Gubbala S."/>
            <person name="Hirani K."/>
            <person name="Jayaseelan J.C."/>
            <person name="Lara F."/>
            <person name="Munidasa M."/>
            <person name="Palculict T."/>
            <person name="Patil S."/>
            <person name="Pu L.-L."/>
            <person name="Saada N."/>
            <person name="Tang L."/>
            <person name="Weissenberger G."/>
            <person name="Zhu Y."/>
            <person name="Hemphill L."/>
            <person name="Shang Y."/>
            <person name="Youmans B."/>
            <person name="Ayvaz T."/>
            <person name="Ross M."/>
            <person name="Santibanez J."/>
            <person name="Aqrawi P."/>
            <person name="Gross S."/>
            <person name="Joshi V."/>
            <person name="Fowler G."/>
            <person name="Nazareth L."/>
            <person name="Reid J."/>
            <person name="Worley K."/>
            <person name="Petrosino J."/>
            <person name="Highlander S."/>
            <person name="Gibbs R."/>
        </authorList>
    </citation>
    <scope>NUCLEOTIDE SEQUENCE [LARGE SCALE GENOMIC DNA]</scope>
    <source>
        <strain evidence="1 2">ATCC BAA-1640</strain>
    </source>
</reference>
<dbReference type="EMBL" id="AEEH01000048">
    <property type="protein sequence ID" value="EFM24761.1"/>
    <property type="molecule type" value="Genomic_DNA"/>
</dbReference>
<evidence type="ECO:0000313" key="1">
    <source>
        <dbReference type="EMBL" id="EFM24761.1"/>
    </source>
</evidence>
<name>E0NN88_9FIRM</name>